<dbReference type="GO" id="GO:0051864">
    <property type="term" value="F:histone H3K36 demethylase activity"/>
    <property type="evidence" value="ECO:0007669"/>
    <property type="project" value="TreeGrafter"/>
</dbReference>
<proteinExistence type="predicted"/>
<dbReference type="PANTHER" id="PTHR10694:SF129">
    <property type="entry name" value="LYSINE-SPECIFIC DEMETHYLASE 4B-RELATED"/>
    <property type="match status" value="1"/>
</dbReference>
<evidence type="ECO:0000259" key="3">
    <source>
        <dbReference type="PROSITE" id="PS51184"/>
    </source>
</evidence>
<accession>A0A183C6D5</accession>
<protein>
    <submittedName>
        <fullName evidence="5">[Histone H3]-trimethyl-L-lysine(9) demethylase</fullName>
    </submittedName>
</protein>
<sequence>MADYRPIYSKEREWINSGTPDGEIMTFHPTMEEFSNFSNYIETIERSKAHLSSGVCKIIPPPGWHPRPSKNPSDYSDLNDFIIHCPVKERIEGGSSTGCYVKNNTVYRKEMRVGDYRRMALSKQFRPPKPNYDLNELERHFWRNLLHHEPIYGADSPGSIYDKDVTHFNMNGLGTILDLLKEQELEIKGVNTVFLYFGMWKTMFPWHVEDMDLYSINYLHFGEPKFWYAIPPTAAAKFERLAAQRFPDGLQICKAFLRHKVYIVSPSVLRTHGIPFGTMVQYPGEFIITFPRGYHMGFNLGYNCAESTNFALQRWIDYGKNAVLCYCRNDCVEIDMRPFMEKYRPNEYKEWLDYCSVETSNSDASLPVPCTKRQKAIFKARKLMDALWANRPVDLYAEKVHNSRSGRLYPHCVVCQYFVQRSVWMKGTPVEKLPEKSKKFVSEQMFEKKIRIEGLDLGWTMLKDDKLMECSNCKVVVHASCYPSHERVAKLAQEQNGEEMKRNELSDHTIPSTSAHPSSSSSPSLSAAEWLCERCNNRNDVLIRSTSCALCELRGGALKRNCHFNEEANSNVSFVHVICALLDPKARFVSDNSREKMQCTEPSSSSRWMMIVLQSHQLAQRLQPILDGMNDAHDDLSCSTTSLQCSSPSPLSTVSTPPHLFPQTDDAPQHSTKLSENLMTQSHEQNGSILTDSGLADILSTSNDATVGCGGNNAIAAHPILTDVYDHGPDHDYHERPANFLHQHPSLMSPHPGSSSNSCSAQYYAPTATEPCVTNRNGDGTRNERHPTSYQCEVCGHQSEHLVRCAICVDSKETGAKLRFHVTCAPLADVTFERREFPGALTVCAFHHSAQFSSGDSDTSDSRVFELKQRVIVDLNEEEEEEDDDDDTKKDDRLIGYGLIYSISEHLYATVDFMDGTSSSEVFPCDIVGCECKMFGCNGSAHIPGALVYVRWDEDGKTYQAYYRGQNPRKKYRVKLYPPLSFELKKRKKAEEAAAAGESGEATSAVAKNNSKWRDDEVEVSSEMIYRRDDLYPEYIRLALLKRKSGESNVSESEHLVRCAICVDSKETGAKLRFHVTCAPLADVTFERREFPGALTVCAFHHSAQFSSGDSDTSDSRVFELKQRVIVDLNEEEEEEDDDDDTKKDDRLIGYGLIYSISEHLYATVDFMDGTSSSEVFPCDIVGCECKMFGCNGSAHIPGALVYVRWDEDGKTYQAYYRGQNPRKKYRVKLYPPLSFELKKRKKAEEAAAAGESGEAPSAVAKNNSKWRDDEVEVSSEMIYRRDDLYPEYIRLALLKRKSGESNGQKLYVRSS</sequence>
<dbReference type="PROSITE" id="PS51183">
    <property type="entry name" value="JMJN"/>
    <property type="match status" value="1"/>
</dbReference>
<reference evidence="4" key="2">
    <citation type="submission" date="2014-05" db="EMBL/GenBank/DDBJ databases">
        <title>The genome and life-stage specific transcriptomes of Globodera pallida elucidate key aspects of plant parasitism by a cyst nematode.</title>
        <authorList>
            <person name="Cotton J.A."/>
            <person name="Lilley C.J."/>
            <person name="Jones L.M."/>
            <person name="Kikuchi T."/>
            <person name="Reid A.J."/>
            <person name="Thorpe P."/>
            <person name="Tsai I.J."/>
            <person name="Beasley H."/>
            <person name="Blok V."/>
            <person name="Cock P.J.A."/>
            <person name="Van den Akker S.E."/>
            <person name="Holroyd N."/>
            <person name="Hunt M."/>
            <person name="Mantelin S."/>
            <person name="Naghra H."/>
            <person name="Pain A."/>
            <person name="Palomares-Rius J.E."/>
            <person name="Zarowiecki M."/>
            <person name="Berriman M."/>
            <person name="Jones J.T."/>
            <person name="Urwin P.E."/>
        </authorList>
    </citation>
    <scope>NUCLEOTIDE SEQUENCE [LARGE SCALE GENOMIC DNA]</scope>
    <source>
        <strain evidence="4">Lindley</strain>
    </source>
</reference>
<feature type="domain" description="JmjC" evidence="3">
    <location>
        <begin position="156"/>
        <end position="327"/>
    </location>
</feature>
<dbReference type="Pfam" id="PF02373">
    <property type="entry name" value="JmjC"/>
    <property type="match status" value="1"/>
</dbReference>
<evidence type="ECO:0000313" key="5">
    <source>
        <dbReference type="WBParaSite" id="GPLIN_000843000"/>
    </source>
</evidence>
<feature type="compositionally biased region" description="Basic and acidic residues" evidence="1">
    <location>
        <begin position="498"/>
        <end position="507"/>
    </location>
</feature>
<dbReference type="PANTHER" id="PTHR10694">
    <property type="entry name" value="LYSINE-SPECIFIC DEMETHYLASE"/>
    <property type="match status" value="1"/>
</dbReference>
<dbReference type="WBParaSite" id="GPLIN_000843000">
    <property type="protein sequence ID" value="GPLIN_000843000"/>
    <property type="gene ID" value="GPLIN_000843000"/>
</dbReference>
<dbReference type="GO" id="GO:0000785">
    <property type="term" value="C:chromatin"/>
    <property type="evidence" value="ECO:0007669"/>
    <property type="project" value="TreeGrafter"/>
</dbReference>
<dbReference type="PROSITE" id="PS51184">
    <property type="entry name" value="JMJC"/>
    <property type="match status" value="1"/>
</dbReference>
<feature type="compositionally biased region" description="Low complexity" evidence="1">
    <location>
        <begin position="1247"/>
        <end position="1261"/>
    </location>
</feature>
<feature type="domain" description="JmjN" evidence="2">
    <location>
        <begin position="24"/>
        <end position="67"/>
    </location>
</feature>
<organism evidence="4 5">
    <name type="scientific">Globodera pallida</name>
    <name type="common">Potato cyst nematode worm</name>
    <name type="synonym">Heterodera pallida</name>
    <dbReference type="NCBI Taxonomy" id="36090"/>
    <lineage>
        <taxon>Eukaryota</taxon>
        <taxon>Metazoa</taxon>
        <taxon>Ecdysozoa</taxon>
        <taxon>Nematoda</taxon>
        <taxon>Chromadorea</taxon>
        <taxon>Rhabditida</taxon>
        <taxon>Tylenchina</taxon>
        <taxon>Tylenchomorpha</taxon>
        <taxon>Tylenchoidea</taxon>
        <taxon>Heteroderidae</taxon>
        <taxon>Heteroderinae</taxon>
        <taxon>Globodera</taxon>
    </lineage>
</organism>
<dbReference type="SMART" id="SM00558">
    <property type="entry name" value="JmjC"/>
    <property type="match status" value="1"/>
</dbReference>
<dbReference type="Gene3D" id="2.60.120.650">
    <property type="entry name" value="Cupin"/>
    <property type="match status" value="1"/>
</dbReference>
<dbReference type="InterPro" id="IPR003347">
    <property type="entry name" value="JmjC_dom"/>
</dbReference>
<evidence type="ECO:0000259" key="2">
    <source>
        <dbReference type="PROSITE" id="PS51183"/>
    </source>
</evidence>
<feature type="compositionally biased region" description="Low complexity" evidence="1">
    <location>
        <begin position="511"/>
        <end position="522"/>
    </location>
</feature>
<dbReference type="Pfam" id="PF02375">
    <property type="entry name" value="JmjN"/>
    <property type="match status" value="1"/>
</dbReference>
<name>A0A183C6D5_GLOPA</name>
<reference evidence="5" key="3">
    <citation type="submission" date="2016-06" db="UniProtKB">
        <authorList>
            <consortium name="WormBaseParasite"/>
        </authorList>
    </citation>
    <scope>IDENTIFICATION</scope>
</reference>
<dbReference type="GO" id="GO:0010468">
    <property type="term" value="P:regulation of gene expression"/>
    <property type="evidence" value="ECO:0007669"/>
    <property type="project" value="TreeGrafter"/>
</dbReference>
<keyword evidence="4" id="KW-1185">Reference proteome</keyword>
<dbReference type="GO" id="GO:0032454">
    <property type="term" value="F:histone H3K9 demethylase activity"/>
    <property type="evidence" value="ECO:0007669"/>
    <property type="project" value="TreeGrafter"/>
</dbReference>
<evidence type="ECO:0000256" key="1">
    <source>
        <dbReference type="SAM" id="MobiDB-lite"/>
    </source>
</evidence>
<evidence type="ECO:0000313" key="4">
    <source>
        <dbReference type="Proteomes" id="UP000050741"/>
    </source>
</evidence>
<reference evidence="4" key="1">
    <citation type="submission" date="2013-12" db="EMBL/GenBank/DDBJ databases">
        <authorList>
            <person name="Aslett M."/>
        </authorList>
    </citation>
    <scope>NUCLEOTIDE SEQUENCE [LARGE SCALE GENOMIC DNA]</scope>
    <source>
        <strain evidence="4">Lindley</strain>
    </source>
</reference>
<dbReference type="Gene3D" id="3.10.330.70">
    <property type="match status" value="2"/>
</dbReference>
<dbReference type="SMART" id="SM00545">
    <property type="entry name" value="JmjN"/>
    <property type="match status" value="1"/>
</dbReference>
<dbReference type="Proteomes" id="UP000050741">
    <property type="component" value="Unassembled WGS sequence"/>
</dbReference>
<dbReference type="InterPro" id="IPR003349">
    <property type="entry name" value="JmjN"/>
</dbReference>
<dbReference type="SUPFAM" id="SSF51197">
    <property type="entry name" value="Clavaminate synthase-like"/>
    <property type="match status" value="1"/>
</dbReference>
<feature type="region of interest" description="Disordered" evidence="1">
    <location>
        <begin position="1247"/>
        <end position="1272"/>
    </location>
</feature>
<feature type="region of interest" description="Disordered" evidence="1">
    <location>
        <begin position="493"/>
        <end position="522"/>
    </location>
</feature>
<dbReference type="GO" id="GO:0005634">
    <property type="term" value="C:nucleus"/>
    <property type="evidence" value="ECO:0007669"/>
    <property type="project" value="TreeGrafter"/>
</dbReference>